<dbReference type="eggNOG" id="COG0575">
    <property type="taxonomic scope" value="Bacteria"/>
</dbReference>
<evidence type="ECO:0000313" key="6">
    <source>
        <dbReference type="Proteomes" id="UP000000442"/>
    </source>
</evidence>
<reference evidence="5 6" key="1">
    <citation type="journal article" date="2009" name="Environ. Microbiol.">
        <title>Genome sequence of Desulfobacterium autotrophicum HRM2, a marine sulfate reducer oxidizing organic carbon completely to carbon dioxide.</title>
        <authorList>
            <person name="Strittmatter A.W."/>
            <person name="Liesegang H."/>
            <person name="Rabus R."/>
            <person name="Decker I."/>
            <person name="Amann J."/>
            <person name="Andres S."/>
            <person name="Henne A."/>
            <person name="Fricke W.F."/>
            <person name="Martinez-Arias R."/>
            <person name="Bartels D."/>
            <person name="Goesmann A."/>
            <person name="Krause L."/>
            <person name="Puehler A."/>
            <person name="Klenk H.P."/>
            <person name="Richter M."/>
            <person name="Schuler M."/>
            <person name="Gloeckner F.O."/>
            <person name="Meyerdierks A."/>
            <person name="Gottschalk G."/>
            <person name="Amann R."/>
        </authorList>
    </citation>
    <scope>NUCLEOTIDE SEQUENCE [LARGE SCALE GENOMIC DNA]</scope>
    <source>
        <strain evidence="6">ATCC 43914 / DSM 3382 / HRM2</strain>
    </source>
</reference>
<evidence type="ECO:0000259" key="4">
    <source>
        <dbReference type="Pfam" id="PF00149"/>
    </source>
</evidence>
<keyword evidence="3" id="KW-1133">Transmembrane helix</keyword>
<dbReference type="GO" id="GO:0008758">
    <property type="term" value="F:UDP-2,3-diacylglucosamine hydrolase activity"/>
    <property type="evidence" value="ECO:0007669"/>
    <property type="project" value="TreeGrafter"/>
</dbReference>
<dbReference type="GO" id="GO:0016020">
    <property type="term" value="C:membrane"/>
    <property type="evidence" value="ECO:0007669"/>
    <property type="project" value="GOC"/>
</dbReference>
<dbReference type="HOGENOM" id="CLU_587571_0_0_7"/>
<accession>C0QFP6</accession>
<feature type="transmembrane region" description="Helical" evidence="3">
    <location>
        <begin position="56"/>
        <end position="88"/>
    </location>
</feature>
<dbReference type="AlphaFoldDB" id="C0QFP6"/>
<dbReference type="PANTHER" id="PTHR31302">
    <property type="entry name" value="TRANSMEMBRANE PROTEIN WITH METALLOPHOSPHOESTERASE DOMAIN-RELATED"/>
    <property type="match status" value="1"/>
</dbReference>
<feature type="transmembrane region" description="Helical" evidence="3">
    <location>
        <begin position="129"/>
        <end position="152"/>
    </location>
</feature>
<dbReference type="PANTHER" id="PTHR31302:SF31">
    <property type="entry name" value="PHOSPHODIESTERASE YAEI"/>
    <property type="match status" value="1"/>
</dbReference>
<sequence>MILHVKILLLLVVINATPAVLMPRLSAFRSLGTPMDLGRYFSDGRRLLGSHKTMGGFALGVLAGALLGYILDFSLATGFAAGGLSMAGDSLSSFIKRRFSLDDGKESPGLDQAFQGGCPLVLFKVTHGLSLGTLAALMAVFVVLGIFGARLYCRFFLPSQPPGKPVVRSNTGFKQWRACHIALSPVARLCNFESVIYYRIFMQTIFKLSGLYTRGVKNALNIRVTSLGFSFKNLPEAFECYKILFISDLHIDGLDGLDRQLIKIVSRQKVDLCLLGGDYRMEMYGPYGAVKKKLVALVQEINATDGIFGILGNHDCIEIAPDLEDARICMLINESMVIEKNGQNIFLCGVDDPHYYQCHDLDTTMKDVPGDAFSILLAHSPEIINGLGDHPVDLCLCGHTHGGQVCLPVFGPVFSHCPVPRQFISGRWRYGNTHGYTSCGAGSSGVPVRYNCPPEVVILTLTRKL</sequence>
<keyword evidence="1" id="KW-0479">Metal-binding</keyword>
<dbReference type="GO" id="GO:0009245">
    <property type="term" value="P:lipid A biosynthetic process"/>
    <property type="evidence" value="ECO:0007669"/>
    <property type="project" value="TreeGrafter"/>
</dbReference>
<keyword evidence="6" id="KW-1185">Reference proteome</keyword>
<dbReference type="InterPro" id="IPR051158">
    <property type="entry name" value="Metallophosphoesterase_sf"/>
</dbReference>
<evidence type="ECO:0000256" key="3">
    <source>
        <dbReference type="SAM" id="Phobius"/>
    </source>
</evidence>
<dbReference type="Proteomes" id="UP000000442">
    <property type="component" value="Chromosome"/>
</dbReference>
<dbReference type="InterPro" id="IPR004843">
    <property type="entry name" value="Calcineurin-like_PHP"/>
</dbReference>
<name>C0QFP6_DESAH</name>
<dbReference type="STRING" id="177437.HRM2_23690"/>
<dbReference type="OrthoDB" id="9780884at2"/>
<proteinExistence type="predicted"/>
<protein>
    <submittedName>
        <fullName evidence="5">Ser/Thr phosphatase-family protein</fullName>
    </submittedName>
</protein>
<keyword evidence="3" id="KW-0472">Membrane</keyword>
<dbReference type="Pfam" id="PF00149">
    <property type="entry name" value="Metallophos"/>
    <property type="match status" value="1"/>
</dbReference>
<evidence type="ECO:0000313" key="5">
    <source>
        <dbReference type="EMBL" id="ACN15464.1"/>
    </source>
</evidence>
<dbReference type="SUPFAM" id="SSF56300">
    <property type="entry name" value="Metallo-dependent phosphatases"/>
    <property type="match status" value="1"/>
</dbReference>
<dbReference type="Pfam" id="PF01864">
    <property type="entry name" value="CarS-like"/>
    <property type="match status" value="1"/>
</dbReference>
<keyword evidence="2" id="KW-0378">Hydrolase</keyword>
<dbReference type="InterPro" id="IPR032690">
    <property type="entry name" value="CarS"/>
</dbReference>
<dbReference type="Gene3D" id="3.60.21.10">
    <property type="match status" value="1"/>
</dbReference>
<dbReference type="RefSeq" id="WP_015904232.1">
    <property type="nucleotide sequence ID" value="NC_012108.1"/>
</dbReference>
<dbReference type="InterPro" id="IPR029052">
    <property type="entry name" value="Metallo-depent_PP-like"/>
</dbReference>
<dbReference type="KEGG" id="dat:HRM2_23690"/>
<gene>
    <name evidence="5" type="ordered locus">HRM2_23690</name>
</gene>
<feature type="domain" description="Calcineurin-like phosphoesterase" evidence="4">
    <location>
        <begin position="242"/>
        <end position="402"/>
    </location>
</feature>
<dbReference type="GO" id="GO:0046872">
    <property type="term" value="F:metal ion binding"/>
    <property type="evidence" value="ECO:0007669"/>
    <property type="project" value="UniProtKB-KW"/>
</dbReference>
<keyword evidence="3" id="KW-0812">Transmembrane</keyword>
<dbReference type="EMBL" id="CP001087">
    <property type="protein sequence ID" value="ACN15464.1"/>
    <property type="molecule type" value="Genomic_DNA"/>
</dbReference>
<evidence type="ECO:0000256" key="1">
    <source>
        <dbReference type="ARBA" id="ARBA00022723"/>
    </source>
</evidence>
<organism evidence="5 6">
    <name type="scientific">Desulforapulum autotrophicum (strain ATCC 43914 / DSM 3382 / VKM B-1955 / HRM2)</name>
    <name type="common">Desulfobacterium autotrophicum</name>
    <dbReference type="NCBI Taxonomy" id="177437"/>
    <lineage>
        <taxon>Bacteria</taxon>
        <taxon>Pseudomonadati</taxon>
        <taxon>Thermodesulfobacteriota</taxon>
        <taxon>Desulfobacteria</taxon>
        <taxon>Desulfobacterales</taxon>
        <taxon>Desulfobacteraceae</taxon>
        <taxon>Desulforapulum</taxon>
    </lineage>
</organism>
<evidence type="ECO:0000256" key="2">
    <source>
        <dbReference type="ARBA" id="ARBA00022801"/>
    </source>
</evidence>
<dbReference type="eggNOG" id="COG1408">
    <property type="taxonomic scope" value="Bacteria"/>
</dbReference>